<dbReference type="PROSITE" id="PS51891">
    <property type="entry name" value="CENP_V_GFA"/>
    <property type="match status" value="1"/>
</dbReference>
<name>A0A8H6K7R9_9PEZI</name>
<dbReference type="GO" id="GO:0016846">
    <property type="term" value="F:carbon-sulfur lyase activity"/>
    <property type="evidence" value="ECO:0007669"/>
    <property type="project" value="InterPro"/>
</dbReference>
<evidence type="ECO:0000256" key="3">
    <source>
        <dbReference type="ARBA" id="ARBA00022833"/>
    </source>
</evidence>
<organism evidence="7 8">
    <name type="scientific">Colletotrichum plurivorum</name>
    <dbReference type="NCBI Taxonomy" id="2175906"/>
    <lineage>
        <taxon>Eukaryota</taxon>
        <taxon>Fungi</taxon>
        <taxon>Dikarya</taxon>
        <taxon>Ascomycota</taxon>
        <taxon>Pezizomycotina</taxon>
        <taxon>Sordariomycetes</taxon>
        <taxon>Hypocreomycetidae</taxon>
        <taxon>Glomerellales</taxon>
        <taxon>Glomerellaceae</taxon>
        <taxon>Colletotrichum</taxon>
        <taxon>Colletotrichum orchidearum species complex</taxon>
    </lineage>
</organism>
<dbReference type="GO" id="GO:0046872">
    <property type="term" value="F:metal ion binding"/>
    <property type="evidence" value="ECO:0007669"/>
    <property type="project" value="UniProtKB-KW"/>
</dbReference>
<sequence length="242" mass="25967">MSHPEAQTAPVFPLEGGCACGNIRYSLKAAPFVVHCCHCKCCQRETGTAYALNALVEGDDVTLLPSAPVSASPLRAIATFPPSAFDDWTPRQSGPDSDNNTTNGNSRAHGAASDEEAQEETTDGRFPAPVLLPVPAESGEPQLIARCPVCMTPVWSNYNGSGPLLKFLRVGTLDSPALLGGPDVHIFVRSKQPSVDLSDGKPRFDGFYPQKEGVWRPEGLARREKLVARIVEWSNKQAGVAR</sequence>
<dbReference type="Pfam" id="PF04828">
    <property type="entry name" value="GFA"/>
    <property type="match status" value="1"/>
</dbReference>
<dbReference type="AlphaFoldDB" id="A0A8H6K7R9"/>
<dbReference type="EMBL" id="WIGO01000162">
    <property type="protein sequence ID" value="KAF6826011.1"/>
    <property type="molecule type" value="Genomic_DNA"/>
</dbReference>
<dbReference type="InterPro" id="IPR011057">
    <property type="entry name" value="Mss4-like_sf"/>
</dbReference>
<feature type="compositionally biased region" description="Polar residues" evidence="5">
    <location>
        <begin position="90"/>
        <end position="106"/>
    </location>
</feature>
<feature type="region of interest" description="Disordered" evidence="5">
    <location>
        <begin position="85"/>
        <end position="129"/>
    </location>
</feature>
<keyword evidence="2" id="KW-0479">Metal-binding</keyword>
<keyword evidence="4" id="KW-0456">Lyase</keyword>
<gene>
    <name evidence="7" type="ORF">CPLU01_09918</name>
</gene>
<dbReference type="PANTHER" id="PTHR33337">
    <property type="entry name" value="GFA DOMAIN-CONTAINING PROTEIN"/>
    <property type="match status" value="1"/>
</dbReference>
<dbReference type="Gene3D" id="3.90.1590.10">
    <property type="entry name" value="glutathione-dependent formaldehyde- activating enzyme (gfa)"/>
    <property type="match status" value="1"/>
</dbReference>
<accession>A0A8H6K7R9</accession>
<evidence type="ECO:0000259" key="6">
    <source>
        <dbReference type="PROSITE" id="PS51891"/>
    </source>
</evidence>
<comment type="caution">
    <text evidence="7">The sequence shown here is derived from an EMBL/GenBank/DDBJ whole genome shotgun (WGS) entry which is preliminary data.</text>
</comment>
<evidence type="ECO:0000313" key="8">
    <source>
        <dbReference type="Proteomes" id="UP000654918"/>
    </source>
</evidence>
<evidence type="ECO:0000256" key="5">
    <source>
        <dbReference type="SAM" id="MobiDB-lite"/>
    </source>
</evidence>
<proteinExistence type="inferred from homology"/>
<evidence type="ECO:0000256" key="4">
    <source>
        <dbReference type="ARBA" id="ARBA00023239"/>
    </source>
</evidence>
<dbReference type="PANTHER" id="PTHR33337:SF33">
    <property type="entry name" value="CENP-V_GFA DOMAIN-CONTAINING PROTEIN"/>
    <property type="match status" value="1"/>
</dbReference>
<evidence type="ECO:0000256" key="2">
    <source>
        <dbReference type="ARBA" id="ARBA00022723"/>
    </source>
</evidence>
<keyword evidence="8" id="KW-1185">Reference proteome</keyword>
<protein>
    <submittedName>
        <fullName evidence="7">Glutathione-dependent aldehyde-activating protein</fullName>
    </submittedName>
</protein>
<keyword evidence="3" id="KW-0862">Zinc</keyword>
<dbReference type="SUPFAM" id="SSF51316">
    <property type="entry name" value="Mss4-like"/>
    <property type="match status" value="2"/>
</dbReference>
<evidence type="ECO:0000256" key="1">
    <source>
        <dbReference type="ARBA" id="ARBA00005495"/>
    </source>
</evidence>
<comment type="similarity">
    <text evidence="1">Belongs to the Gfa family.</text>
</comment>
<dbReference type="Proteomes" id="UP000654918">
    <property type="component" value="Unassembled WGS sequence"/>
</dbReference>
<evidence type="ECO:0000313" key="7">
    <source>
        <dbReference type="EMBL" id="KAF6826011.1"/>
    </source>
</evidence>
<dbReference type="InterPro" id="IPR006913">
    <property type="entry name" value="CENP-V/GFA"/>
</dbReference>
<feature type="domain" description="CENP-V/GFA" evidence="6">
    <location>
        <begin position="14"/>
        <end position="140"/>
    </location>
</feature>
<reference evidence="7" key="1">
    <citation type="journal article" date="2020" name="Phytopathology">
        <title>Genome Sequence Resources of Colletotrichum truncatum, C. plurivorum, C. musicola, and C. sojae: Four Species Pathogenic to Soybean (Glycine max).</title>
        <authorList>
            <person name="Rogerio F."/>
            <person name="Boufleur T.R."/>
            <person name="Ciampi-Guillardi M."/>
            <person name="Sukno S.A."/>
            <person name="Thon M.R."/>
            <person name="Massola Junior N.S."/>
            <person name="Baroncelli R."/>
        </authorList>
    </citation>
    <scope>NUCLEOTIDE SEQUENCE</scope>
    <source>
        <strain evidence="7">LFN00145</strain>
    </source>
</reference>